<evidence type="ECO:0000313" key="3">
    <source>
        <dbReference type="Proteomes" id="UP000789572"/>
    </source>
</evidence>
<dbReference type="InterPro" id="IPR011009">
    <property type="entry name" value="Kinase-like_dom_sf"/>
</dbReference>
<feature type="non-terminal residue" evidence="2">
    <location>
        <position position="117"/>
    </location>
</feature>
<proteinExistence type="predicted"/>
<dbReference type="PROSITE" id="PS50011">
    <property type="entry name" value="PROTEIN_KINASE_DOM"/>
    <property type="match status" value="1"/>
</dbReference>
<dbReference type="PANTHER" id="PTHR44329:SF214">
    <property type="entry name" value="PROTEIN KINASE DOMAIN-CONTAINING PROTEIN"/>
    <property type="match status" value="1"/>
</dbReference>
<name>A0A9N9HE90_9GLOM</name>
<dbReference type="PANTHER" id="PTHR44329">
    <property type="entry name" value="SERINE/THREONINE-PROTEIN KINASE TNNI3K-RELATED"/>
    <property type="match status" value="1"/>
</dbReference>
<dbReference type="InterPro" id="IPR001245">
    <property type="entry name" value="Ser-Thr/Tyr_kinase_cat_dom"/>
</dbReference>
<sequence length="117" mass="12972">SSINILMKSGIAKIADFGLSGQIGSLSLGDGTAADIFSLGVLLWEISSGKIPCNDFGSSVIEYRKNGYQDFPFPETPEIYVQLYSACWSENPEKRPPCKEVYKKLKLLLDDRDQHLP</sequence>
<dbReference type="GO" id="GO:0004674">
    <property type="term" value="F:protein serine/threonine kinase activity"/>
    <property type="evidence" value="ECO:0007669"/>
    <property type="project" value="TreeGrafter"/>
</dbReference>
<dbReference type="InterPro" id="IPR000719">
    <property type="entry name" value="Prot_kinase_dom"/>
</dbReference>
<dbReference type="GO" id="GO:0005524">
    <property type="term" value="F:ATP binding"/>
    <property type="evidence" value="ECO:0007669"/>
    <property type="project" value="InterPro"/>
</dbReference>
<protein>
    <submittedName>
        <fullName evidence="2">8453_t:CDS:1</fullName>
    </submittedName>
</protein>
<accession>A0A9N9HE90</accession>
<dbReference type="Proteomes" id="UP000789572">
    <property type="component" value="Unassembled WGS sequence"/>
</dbReference>
<comment type="caution">
    <text evidence="2">The sequence shown here is derived from an EMBL/GenBank/DDBJ whole genome shotgun (WGS) entry which is preliminary data.</text>
</comment>
<dbReference type="EMBL" id="CAJVPJ010007911">
    <property type="protein sequence ID" value="CAG8678304.1"/>
    <property type="molecule type" value="Genomic_DNA"/>
</dbReference>
<gene>
    <name evidence="2" type="ORF">POCULU_LOCUS11351</name>
</gene>
<evidence type="ECO:0000259" key="1">
    <source>
        <dbReference type="PROSITE" id="PS50011"/>
    </source>
</evidence>
<dbReference type="SUPFAM" id="SSF56112">
    <property type="entry name" value="Protein kinase-like (PK-like)"/>
    <property type="match status" value="1"/>
</dbReference>
<organism evidence="2 3">
    <name type="scientific">Paraglomus occultum</name>
    <dbReference type="NCBI Taxonomy" id="144539"/>
    <lineage>
        <taxon>Eukaryota</taxon>
        <taxon>Fungi</taxon>
        <taxon>Fungi incertae sedis</taxon>
        <taxon>Mucoromycota</taxon>
        <taxon>Glomeromycotina</taxon>
        <taxon>Glomeromycetes</taxon>
        <taxon>Paraglomerales</taxon>
        <taxon>Paraglomeraceae</taxon>
        <taxon>Paraglomus</taxon>
    </lineage>
</organism>
<keyword evidence="3" id="KW-1185">Reference proteome</keyword>
<reference evidence="2" key="1">
    <citation type="submission" date="2021-06" db="EMBL/GenBank/DDBJ databases">
        <authorList>
            <person name="Kallberg Y."/>
            <person name="Tangrot J."/>
            <person name="Rosling A."/>
        </authorList>
    </citation>
    <scope>NUCLEOTIDE SEQUENCE</scope>
    <source>
        <strain evidence="2">IA702</strain>
    </source>
</reference>
<dbReference type="Gene3D" id="1.10.510.10">
    <property type="entry name" value="Transferase(Phosphotransferase) domain 1"/>
    <property type="match status" value="1"/>
</dbReference>
<feature type="non-terminal residue" evidence="2">
    <location>
        <position position="1"/>
    </location>
</feature>
<feature type="domain" description="Protein kinase" evidence="1">
    <location>
        <begin position="1"/>
        <end position="108"/>
    </location>
</feature>
<dbReference type="AlphaFoldDB" id="A0A9N9HE90"/>
<evidence type="ECO:0000313" key="2">
    <source>
        <dbReference type="EMBL" id="CAG8678304.1"/>
    </source>
</evidence>
<dbReference type="OrthoDB" id="4062651at2759"/>
<dbReference type="Pfam" id="PF07714">
    <property type="entry name" value="PK_Tyr_Ser-Thr"/>
    <property type="match status" value="1"/>
</dbReference>
<dbReference type="InterPro" id="IPR051681">
    <property type="entry name" value="Ser/Thr_Kinases-Pseudokinases"/>
</dbReference>